<dbReference type="Proteomes" id="UP000011713">
    <property type="component" value="Unassembled WGS sequence"/>
</dbReference>
<reference evidence="2" key="1">
    <citation type="journal article" date="2010" name="Science">
        <title>Signatures of adaptation to obligate biotrophy in the Hyaloperonospora arabidopsidis genome.</title>
        <authorList>
            <person name="Baxter L."/>
            <person name="Tripathy S."/>
            <person name="Ishaque N."/>
            <person name="Boot N."/>
            <person name="Cabral A."/>
            <person name="Kemen E."/>
            <person name="Thines M."/>
            <person name="Ah-Fong A."/>
            <person name="Anderson R."/>
            <person name="Badejoko W."/>
            <person name="Bittner-Eddy P."/>
            <person name="Boore J.L."/>
            <person name="Chibucos M.C."/>
            <person name="Coates M."/>
            <person name="Dehal P."/>
            <person name="Delehaunty K."/>
            <person name="Dong S."/>
            <person name="Downton P."/>
            <person name="Dumas B."/>
            <person name="Fabro G."/>
            <person name="Fronick C."/>
            <person name="Fuerstenberg S.I."/>
            <person name="Fulton L."/>
            <person name="Gaulin E."/>
            <person name="Govers F."/>
            <person name="Hughes L."/>
            <person name="Humphray S."/>
            <person name="Jiang R.H."/>
            <person name="Judelson H."/>
            <person name="Kamoun S."/>
            <person name="Kyung K."/>
            <person name="Meijer H."/>
            <person name="Minx P."/>
            <person name="Morris P."/>
            <person name="Nelson J."/>
            <person name="Phuntumart V."/>
            <person name="Qutob D."/>
            <person name="Rehmany A."/>
            <person name="Rougon-Cardoso A."/>
            <person name="Ryden P."/>
            <person name="Torto-Alalibo T."/>
            <person name="Studholme D."/>
            <person name="Wang Y."/>
            <person name="Win J."/>
            <person name="Wood J."/>
            <person name="Clifton S.W."/>
            <person name="Rogers J."/>
            <person name="Van den Ackerveken G."/>
            <person name="Jones J.D."/>
            <person name="McDowell J.M."/>
            <person name="Beynon J."/>
            <person name="Tyler B.M."/>
        </authorList>
    </citation>
    <scope>NUCLEOTIDE SEQUENCE [LARGE SCALE GENOMIC DNA]</scope>
    <source>
        <strain evidence="2">Emoy2</strain>
    </source>
</reference>
<dbReference type="AlphaFoldDB" id="M4BKB0"/>
<dbReference type="eggNOG" id="ENOG502SJUB">
    <property type="taxonomic scope" value="Eukaryota"/>
</dbReference>
<organism evidence="1 2">
    <name type="scientific">Hyaloperonospora arabidopsidis (strain Emoy2)</name>
    <name type="common">Downy mildew agent</name>
    <name type="synonym">Peronospora arabidopsidis</name>
    <dbReference type="NCBI Taxonomy" id="559515"/>
    <lineage>
        <taxon>Eukaryota</taxon>
        <taxon>Sar</taxon>
        <taxon>Stramenopiles</taxon>
        <taxon>Oomycota</taxon>
        <taxon>Peronosporomycetes</taxon>
        <taxon>Peronosporales</taxon>
        <taxon>Peronosporaceae</taxon>
        <taxon>Hyaloperonospora</taxon>
    </lineage>
</organism>
<evidence type="ECO:0000313" key="1">
    <source>
        <dbReference type="EnsemblProtists" id="HpaP806843"/>
    </source>
</evidence>
<dbReference type="VEuPathDB" id="FungiDB:HpaG806843"/>
<evidence type="ECO:0000313" key="2">
    <source>
        <dbReference type="Proteomes" id="UP000011713"/>
    </source>
</evidence>
<dbReference type="OMA" id="WASQIPD"/>
<name>M4BKB0_HYAAE</name>
<proteinExistence type="predicted"/>
<dbReference type="HOGENOM" id="CLU_044930_1_0_1"/>
<dbReference type="EMBL" id="JH598349">
    <property type="status" value="NOT_ANNOTATED_CDS"/>
    <property type="molecule type" value="Genomic_DNA"/>
</dbReference>
<dbReference type="InParanoid" id="M4BKB0"/>
<reference evidence="1" key="2">
    <citation type="submission" date="2015-06" db="UniProtKB">
        <authorList>
            <consortium name="EnsemblProtists"/>
        </authorList>
    </citation>
    <scope>IDENTIFICATION</scope>
    <source>
        <strain evidence="1">Emoy2</strain>
    </source>
</reference>
<sequence length="402" mass="44514">MTPLFQLESPPGVDSNCLEQSDRTCITPKRQHLSESTEELLSTVIGTKRPCGRPRDANNVHLSTAHEIRLLKGQVASMDKELQDLQTKWTQRFPDKTALSTAYRSLCEKRAANVAEQTHGELQVLLRQQQLVFATLQTAVLQAPLHSSGYDIFEALHFHTKLGLATDERENVLLAHQVRSLATVHSIVDKFSQVALAKARSKQNKSVGDKSVLPLSQIDVTGCRDCTLLSSTFISEIPHTSLEEVYAAVLAYFDAIPRSMKTHFGVHTTRSRLNNIESSVIYRRSSFSGSGLEATINNIVCSELTASHGMVHIDTVTDDPLYPVPASASSQYGLCGLTVTPHKDPITGKTLSVTLRWLAVYRYNVLPHELAGRQSMKIMRPILNGDLITASVCAYIQQQRLK</sequence>
<accession>M4BKB0</accession>
<protein>
    <submittedName>
        <fullName evidence="1">Uncharacterized protein</fullName>
    </submittedName>
</protein>
<keyword evidence="2" id="KW-1185">Reference proteome</keyword>
<dbReference type="EnsemblProtists" id="HpaT806843">
    <property type="protein sequence ID" value="HpaP806843"/>
    <property type="gene ID" value="HpaG806843"/>
</dbReference>